<keyword evidence="4" id="KW-1185">Reference proteome</keyword>
<feature type="region of interest" description="Disordered" evidence="1">
    <location>
        <begin position="288"/>
        <end position="312"/>
    </location>
</feature>
<accession>A0A813FJN8</accession>
<protein>
    <submittedName>
        <fullName evidence="2">Uncharacterized protein</fullName>
    </submittedName>
</protein>
<dbReference type="EMBL" id="CAJNNW010033473">
    <property type="protein sequence ID" value="CAE8719114.1"/>
    <property type="molecule type" value="Genomic_DNA"/>
</dbReference>
<sequence length="460" mass="48576">PTPTMPQASQVRVGDPGGDADFSLAVTRLDRFFSEEGDVLGRALQVAAQHRTVGQGFSPAAYFSSSPQQGLERQERKGGQQCRKDEPELRAGRHNASPSPEPKAPQAPQAPAEDSDGELSDLVEVFIGGVNSKRIPNPTQSLESRSGFSHDFHGLNDMSPNSSSTLQSRSSAVAARAQGGPASALASAVAAGTAAAPKGYGTLGGYGTSSSSSAGSPGTQDHLSQRLKYQQALHDPYVKALSAHRKEISDASIDLASEGYVVDSLASRLSTQRYGALAELDLPGGYSARPSWEDRGPSERVLRTGASDGDVEGTGRSAWANWGSAAPAPSPRPLFSSFACGDHFCTGPAETSGRNRMEDLLVVYTAFSKEDSEPGSSSRSTTATAAVAGSPSLTSEADIKRLVEASSYKQQDGLPDFLSVLLGIPSHQRFEAERIVHHRFNNDEEEEQEEEDGNIVTSVL</sequence>
<gene>
    <name evidence="2" type="ORF">PGLA1383_LOCUS30791</name>
    <name evidence="3" type="ORF">PGLA2088_LOCUS40452</name>
</gene>
<evidence type="ECO:0000313" key="3">
    <source>
        <dbReference type="EMBL" id="CAE8719114.1"/>
    </source>
</evidence>
<comment type="caution">
    <text evidence="2">The sequence shown here is derived from an EMBL/GenBank/DDBJ whole genome shotgun (WGS) entry which is preliminary data.</text>
</comment>
<feature type="compositionally biased region" description="Basic and acidic residues" evidence="1">
    <location>
        <begin position="291"/>
        <end position="302"/>
    </location>
</feature>
<dbReference type="Proteomes" id="UP000654075">
    <property type="component" value="Unassembled WGS sequence"/>
</dbReference>
<feature type="compositionally biased region" description="Polar residues" evidence="1">
    <location>
        <begin position="137"/>
        <end position="147"/>
    </location>
</feature>
<name>A0A813FJN8_POLGL</name>
<feature type="region of interest" description="Disordered" evidence="1">
    <location>
        <begin position="1"/>
        <end position="20"/>
    </location>
</feature>
<proteinExistence type="predicted"/>
<feature type="non-terminal residue" evidence="2">
    <location>
        <position position="460"/>
    </location>
</feature>
<organism evidence="2 4">
    <name type="scientific">Polarella glacialis</name>
    <name type="common">Dinoflagellate</name>
    <dbReference type="NCBI Taxonomy" id="89957"/>
    <lineage>
        <taxon>Eukaryota</taxon>
        <taxon>Sar</taxon>
        <taxon>Alveolata</taxon>
        <taxon>Dinophyceae</taxon>
        <taxon>Suessiales</taxon>
        <taxon>Suessiaceae</taxon>
        <taxon>Polarella</taxon>
    </lineage>
</organism>
<evidence type="ECO:0000313" key="2">
    <source>
        <dbReference type="EMBL" id="CAE8612985.1"/>
    </source>
</evidence>
<evidence type="ECO:0000313" key="4">
    <source>
        <dbReference type="Proteomes" id="UP000654075"/>
    </source>
</evidence>
<dbReference type="AlphaFoldDB" id="A0A813FJN8"/>
<feature type="compositionally biased region" description="Polar residues" evidence="1">
    <location>
        <begin position="1"/>
        <end position="10"/>
    </location>
</feature>
<feature type="compositionally biased region" description="Low complexity" evidence="1">
    <location>
        <begin position="376"/>
        <end position="392"/>
    </location>
</feature>
<evidence type="ECO:0000256" key="1">
    <source>
        <dbReference type="SAM" id="MobiDB-lite"/>
    </source>
</evidence>
<reference evidence="2" key="1">
    <citation type="submission" date="2021-02" db="EMBL/GenBank/DDBJ databases">
        <authorList>
            <person name="Dougan E. K."/>
            <person name="Rhodes N."/>
            <person name="Thang M."/>
            <person name="Chan C."/>
        </authorList>
    </citation>
    <scope>NUCLEOTIDE SEQUENCE</scope>
</reference>
<feature type="region of interest" description="Disordered" evidence="1">
    <location>
        <begin position="370"/>
        <end position="393"/>
    </location>
</feature>
<feature type="compositionally biased region" description="Basic and acidic residues" evidence="1">
    <location>
        <begin position="72"/>
        <end position="91"/>
    </location>
</feature>
<dbReference type="EMBL" id="CAJNNV010025190">
    <property type="protein sequence ID" value="CAE8612985.1"/>
    <property type="molecule type" value="Genomic_DNA"/>
</dbReference>
<dbReference type="Proteomes" id="UP000626109">
    <property type="component" value="Unassembled WGS sequence"/>
</dbReference>
<dbReference type="OrthoDB" id="10633704at2759"/>
<feature type="region of interest" description="Disordered" evidence="1">
    <location>
        <begin position="441"/>
        <end position="460"/>
    </location>
</feature>
<feature type="region of interest" description="Disordered" evidence="1">
    <location>
        <begin position="57"/>
        <end position="174"/>
    </location>
</feature>
<feature type="compositionally biased region" description="Polar residues" evidence="1">
    <location>
        <begin position="158"/>
        <end position="167"/>
    </location>
</feature>
<feature type="compositionally biased region" description="Acidic residues" evidence="1">
    <location>
        <begin position="443"/>
        <end position="453"/>
    </location>
</feature>